<evidence type="ECO:0000313" key="3">
    <source>
        <dbReference type="EMBL" id="KDR67140.1"/>
    </source>
</evidence>
<accession>A0A067S8E1</accession>
<evidence type="ECO:0008006" key="5">
    <source>
        <dbReference type="Google" id="ProtNLM"/>
    </source>
</evidence>
<keyword evidence="1" id="KW-1133">Transmembrane helix</keyword>
<keyword evidence="4" id="KW-1185">Reference proteome</keyword>
<proteinExistence type="predicted"/>
<evidence type="ECO:0000313" key="4">
    <source>
        <dbReference type="Proteomes" id="UP000027222"/>
    </source>
</evidence>
<dbReference type="EMBL" id="KL142417">
    <property type="protein sequence ID" value="KDR67140.1"/>
    <property type="molecule type" value="Genomic_DNA"/>
</dbReference>
<sequence length="89" mass="9221">MPALSPLVLLLFLLLLQCILPPPSMLAPASASPPRRGALVIHGPYGICVGAGALPLPLLLDRGSIVIPESFPSPHHGLLLLLLLGQPVV</sequence>
<feature type="transmembrane region" description="Helical" evidence="1">
    <location>
        <begin position="41"/>
        <end position="60"/>
    </location>
</feature>
<feature type="chain" id="PRO_5001648772" description="Secreted protein" evidence="2">
    <location>
        <begin position="19"/>
        <end position="89"/>
    </location>
</feature>
<gene>
    <name evidence="3" type="ORF">GALMADRAFT_232182</name>
</gene>
<reference evidence="4" key="1">
    <citation type="journal article" date="2014" name="Proc. Natl. Acad. Sci. U.S.A.">
        <title>Extensive sampling of basidiomycete genomes demonstrates inadequacy of the white-rot/brown-rot paradigm for wood decay fungi.</title>
        <authorList>
            <person name="Riley R."/>
            <person name="Salamov A.A."/>
            <person name="Brown D.W."/>
            <person name="Nagy L.G."/>
            <person name="Floudas D."/>
            <person name="Held B.W."/>
            <person name="Levasseur A."/>
            <person name="Lombard V."/>
            <person name="Morin E."/>
            <person name="Otillar R."/>
            <person name="Lindquist E.A."/>
            <person name="Sun H."/>
            <person name="LaButti K.M."/>
            <person name="Schmutz J."/>
            <person name="Jabbour D."/>
            <person name="Luo H."/>
            <person name="Baker S.E."/>
            <person name="Pisabarro A.G."/>
            <person name="Walton J.D."/>
            <person name="Blanchette R.A."/>
            <person name="Henrissat B."/>
            <person name="Martin F."/>
            <person name="Cullen D."/>
            <person name="Hibbett D.S."/>
            <person name="Grigoriev I.V."/>
        </authorList>
    </citation>
    <scope>NUCLEOTIDE SEQUENCE [LARGE SCALE GENOMIC DNA]</scope>
    <source>
        <strain evidence="4">CBS 339.88</strain>
    </source>
</reference>
<keyword evidence="1" id="KW-0472">Membrane</keyword>
<name>A0A067S8E1_GALM3</name>
<organism evidence="3 4">
    <name type="scientific">Galerina marginata (strain CBS 339.88)</name>
    <dbReference type="NCBI Taxonomy" id="685588"/>
    <lineage>
        <taxon>Eukaryota</taxon>
        <taxon>Fungi</taxon>
        <taxon>Dikarya</taxon>
        <taxon>Basidiomycota</taxon>
        <taxon>Agaricomycotina</taxon>
        <taxon>Agaricomycetes</taxon>
        <taxon>Agaricomycetidae</taxon>
        <taxon>Agaricales</taxon>
        <taxon>Agaricineae</taxon>
        <taxon>Strophariaceae</taxon>
        <taxon>Galerina</taxon>
    </lineage>
</organism>
<evidence type="ECO:0000256" key="1">
    <source>
        <dbReference type="SAM" id="Phobius"/>
    </source>
</evidence>
<dbReference type="HOGENOM" id="CLU_2454891_0_0_1"/>
<protein>
    <recommendedName>
        <fullName evidence="5">Secreted protein</fullName>
    </recommendedName>
</protein>
<keyword evidence="1" id="KW-0812">Transmembrane</keyword>
<dbReference type="Proteomes" id="UP000027222">
    <property type="component" value="Unassembled WGS sequence"/>
</dbReference>
<dbReference type="AlphaFoldDB" id="A0A067S8E1"/>
<keyword evidence="2" id="KW-0732">Signal</keyword>
<evidence type="ECO:0000256" key="2">
    <source>
        <dbReference type="SAM" id="SignalP"/>
    </source>
</evidence>
<feature type="signal peptide" evidence="2">
    <location>
        <begin position="1"/>
        <end position="18"/>
    </location>
</feature>